<name>A0A1H8PDF9_9HYPH</name>
<feature type="domain" description="TfuA-like core" evidence="1">
    <location>
        <begin position="47"/>
        <end position="166"/>
    </location>
</feature>
<evidence type="ECO:0000313" key="2">
    <source>
        <dbReference type="EMBL" id="SEI02992.1"/>
    </source>
</evidence>
<dbReference type="EMBL" id="FNXB01000019">
    <property type="protein sequence ID" value="SEI02992.1"/>
    <property type="molecule type" value="Genomic_DNA"/>
</dbReference>
<sequence>MKVVFVEPSLSDAADLVGDEITICPPAVQGDVLAAVQKGARVIGVIDGGFEYTAPVWHKEILYALSRQVRMFGGASMGALRAAECGIFGMVGVGRIYREYATGVTVDDADVALLHGPIELAYKALTVPLVNVRATLDALESGQMLRHEHRVELEKAAGNLFFKMRTWSAIVESADVSAEKQALLSLLRSNEVDQKRADALAVLDAVLSADDHPPSLSERAWQFNETFVLAEKQ</sequence>
<reference evidence="3 5" key="2">
    <citation type="submission" date="2016-10" db="EMBL/GenBank/DDBJ databases">
        <authorList>
            <person name="Varghese N."/>
            <person name="Submissions S."/>
        </authorList>
    </citation>
    <scope>NUCLEOTIDE SEQUENCE [LARGE SCALE GENOMIC DNA]</scope>
    <source>
        <strain evidence="3 5">CGMCC 1.7071</strain>
    </source>
</reference>
<dbReference type="EMBL" id="FOCV01000016">
    <property type="protein sequence ID" value="SEO39831.1"/>
    <property type="molecule type" value="Genomic_DNA"/>
</dbReference>
<proteinExistence type="predicted"/>
<dbReference type="RefSeq" id="WP_072377751.1">
    <property type="nucleotide sequence ID" value="NZ_FNXB01000019.1"/>
</dbReference>
<gene>
    <name evidence="2" type="ORF">RTCCBAU85039_3837</name>
    <name evidence="3" type="ORF">SAMN05216228_1016130</name>
</gene>
<dbReference type="OrthoDB" id="118811at2"/>
<protein>
    <recommendedName>
        <fullName evidence="1">TfuA-like core domain-containing protein</fullName>
    </recommendedName>
</protein>
<dbReference type="InterPro" id="IPR012924">
    <property type="entry name" value="TfuA_core"/>
</dbReference>
<evidence type="ECO:0000259" key="1">
    <source>
        <dbReference type="Pfam" id="PF07812"/>
    </source>
</evidence>
<dbReference type="Pfam" id="PF07812">
    <property type="entry name" value="TfuA"/>
    <property type="match status" value="1"/>
</dbReference>
<organism evidence="2 4">
    <name type="scientific">Rhizobium tibeticum</name>
    <dbReference type="NCBI Taxonomy" id="501024"/>
    <lineage>
        <taxon>Bacteria</taxon>
        <taxon>Pseudomonadati</taxon>
        <taxon>Pseudomonadota</taxon>
        <taxon>Alphaproteobacteria</taxon>
        <taxon>Hyphomicrobiales</taxon>
        <taxon>Rhizobiaceae</taxon>
        <taxon>Rhizobium/Agrobacterium group</taxon>
        <taxon>Rhizobium</taxon>
    </lineage>
</organism>
<evidence type="ECO:0000313" key="4">
    <source>
        <dbReference type="Proteomes" id="UP000183063"/>
    </source>
</evidence>
<accession>A0A1H8PDF9</accession>
<evidence type="ECO:0000313" key="5">
    <source>
        <dbReference type="Proteomes" id="UP000198939"/>
    </source>
</evidence>
<reference evidence="2" key="1">
    <citation type="submission" date="2016-10" db="EMBL/GenBank/DDBJ databases">
        <authorList>
            <person name="de Groot N.N."/>
        </authorList>
    </citation>
    <scope>NUCLEOTIDE SEQUENCE [LARGE SCALE GENOMIC DNA]</scope>
    <source>
        <strain evidence="2">CCBAU85039</strain>
    </source>
</reference>
<dbReference type="Proteomes" id="UP000198939">
    <property type="component" value="Unassembled WGS sequence"/>
</dbReference>
<keyword evidence="5" id="KW-1185">Reference proteome</keyword>
<dbReference type="AlphaFoldDB" id="A0A1H8PDF9"/>
<reference evidence="4" key="3">
    <citation type="submission" date="2016-10" db="EMBL/GenBank/DDBJ databases">
        <authorList>
            <person name="Wibberg D."/>
        </authorList>
    </citation>
    <scope>NUCLEOTIDE SEQUENCE [LARGE SCALE GENOMIC DNA]</scope>
</reference>
<evidence type="ECO:0000313" key="3">
    <source>
        <dbReference type="EMBL" id="SEO39831.1"/>
    </source>
</evidence>
<dbReference type="Proteomes" id="UP000183063">
    <property type="component" value="Unassembled WGS sequence"/>
</dbReference>
<dbReference type="STRING" id="501024.RTCCBAU85039_3837"/>